<dbReference type="OrthoDB" id="21248at2836"/>
<dbReference type="InParanoid" id="A0A1E7FHS6"/>
<dbReference type="KEGG" id="fcy:FRACYDRAFT_268781"/>
<accession>A0A1E7FHS6</accession>
<dbReference type="AlphaFoldDB" id="A0A1E7FHS6"/>
<organism evidence="1 2">
    <name type="scientific">Fragilariopsis cylindrus CCMP1102</name>
    <dbReference type="NCBI Taxonomy" id="635003"/>
    <lineage>
        <taxon>Eukaryota</taxon>
        <taxon>Sar</taxon>
        <taxon>Stramenopiles</taxon>
        <taxon>Ochrophyta</taxon>
        <taxon>Bacillariophyta</taxon>
        <taxon>Bacillariophyceae</taxon>
        <taxon>Bacillariophycidae</taxon>
        <taxon>Bacillariales</taxon>
        <taxon>Bacillariaceae</taxon>
        <taxon>Fragilariopsis</taxon>
    </lineage>
</organism>
<name>A0A1E7FHS6_9STRA</name>
<evidence type="ECO:0000313" key="2">
    <source>
        <dbReference type="Proteomes" id="UP000095751"/>
    </source>
</evidence>
<keyword evidence="2" id="KW-1185">Reference proteome</keyword>
<dbReference type="EMBL" id="KV784357">
    <property type="protein sequence ID" value="OEU17718.1"/>
    <property type="molecule type" value="Genomic_DNA"/>
</dbReference>
<protein>
    <submittedName>
        <fullName evidence="1">Uncharacterized protein</fullName>
    </submittedName>
</protein>
<sequence>MTVVNFNPNEIKTSEKVQKFYKLLNTDAPYSQTWSDTIAEFDKSQKDKHQLKKRMKQRYKDDKCPNCFARCSVNQAKKDGRWFIVCSVVYGHFFQWVPVTPH</sequence>
<proteinExistence type="predicted"/>
<dbReference type="Proteomes" id="UP000095751">
    <property type="component" value="Unassembled WGS sequence"/>
</dbReference>
<evidence type="ECO:0000313" key="1">
    <source>
        <dbReference type="EMBL" id="OEU17718.1"/>
    </source>
</evidence>
<reference evidence="1 2" key="1">
    <citation type="submission" date="2016-09" db="EMBL/GenBank/DDBJ databases">
        <title>Extensive genetic diversity and differential bi-allelic expression allows diatom success in the polar Southern Ocean.</title>
        <authorList>
            <consortium name="DOE Joint Genome Institute"/>
            <person name="Mock T."/>
            <person name="Otillar R.P."/>
            <person name="Strauss J."/>
            <person name="Dupont C."/>
            <person name="Frickenhaus S."/>
            <person name="Maumus F."/>
            <person name="Mcmullan M."/>
            <person name="Sanges R."/>
            <person name="Schmutz J."/>
            <person name="Toseland A."/>
            <person name="Valas R."/>
            <person name="Veluchamy A."/>
            <person name="Ward B.J."/>
            <person name="Allen A."/>
            <person name="Barry K."/>
            <person name="Falciatore A."/>
            <person name="Ferrante M."/>
            <person name="Fortunato A.E."/>
            <person name="Gloeckner G."/>
            <person name="Gruber A."/>
            <person name="Hipkin R."/>
            <person name="Janech M."/>
            <person name="Kroth P."/>
            <person name="Leese F."/>
            <person name="Lindquist E."/>
            <person name="Lyon B.R."/>
            <person name="Martin J."/>
            <person name="Mayer C."/>
            <person name="Parker M."/>
            <person name="Quesneville H."/>
            <person name="Raymond J."/>
            <person name="Uhlig C."/>
            <person name="Valentin K.U."/>
            <person name="Worden A.Z."/>
            <person name="Armbrust E.V."/>
            <person name="Bowler C."/>
            <person name="Green B."/>
            <person name="Moulton V."/>
            <person name="Van Oosterhout C."/>
            <person name="Grigoriev I."/>
        </authorList>
    </citation>
    <scope>NUCLEOTIDE SEQUENCE [LARGE SCALE GENOMIC DNA]</scope>
    <source>
        <strain evidence="1 2">CCMP1102</strain>
    </source>
</reference>
<gene>
    <name evidence="1" type="ORF">FRACYDRAFT_268781</name>
</gene>